<dbReference type="EMBL" id="JAVRRT010000010">
    <property type="protein sequence ID" value="KAK5168013.1"/>
    <property type="molecule type" value="Genomic_DNA"/>
</dbReference>
<name>A0AAV9P864_9PEZI</name>
<comment type="caution">
    <text evidence="4">The sequence shown here is derived from an EMBL/GenBank/DDBJ whole genome shotgun (WGS) entry which is preliminary data.</text>
</comment>
<evidence type="ECO:0000313" key="5">
    <source>
        <dbReference type="Proteomes" id="UP001337655"/>
    </source>
</evidence>
<dbReference type="GeneID" id="89927920"/>
<keyword evidence="5" id="KW-1185">Reference proteome</keyword>
<evidence type="ECO:0000256" key="1">
    <source>
        <dbReference type="ARBA" id="ARBA00022679"/>
    </source>
</evidence>
<feature type="domain" description="N-acetyltransferase" evidence="3">
    <location>
        <begin position="27"/>
        <end position="217"/>
    </location>
</feature>
<accession>A0AAV9P864</accession>
<dbReference type="AlphaFoldDB" id="A0AAV9P864"/>
<evidence type="ECO:0000259" key="3">
    <source>
        <dbReference type="PROSITE" id="PS51186"/>
    </source>
</evidence>
<dbReference type="PROSITE" id="PS51186">
    <property type="entry name" value="GNAT"/>
    <property type="match status" value="1"/>
</dbReference>
<dbReference type="PANTHER" id="PTHR43420">
    <property type="entry name" value="ACETYLTRANSFERASE"/>
    <property type="match status" value="1"/>
</dbReference>
<sequence length="221" mass="24257">MAEHPTYQVVLIPRLSENDSSLNALAQKFREFRLHSLQAAPDAFASTYEAESERGLEHSVARLVNPKAAHTVQLLLECEWVGMVVLLGPEEGDEFSIPSANIDPFKQMTATAPSYWSTRLFESSSDPKDIHFHINGTFVSPSTRGSRLGGALMDAALAYADTEAIRVGGHLRITLSVYGHNVAARRLYEKAGFEVVKETDSRSKPGYLAVHMQLTRGVTAA</sequence>
<evidence type="ECO:0000313" key="4">
    <source>
        <dbReference type="EMBL" id="KAK5168013.1"/>
    </source>
</evidence>
<evidence type="ECO:0000256" key="2">
    <source>
        <dbReference type="ARBA" id="ARBA00023315"/>
    </source>
</evidence>
<dbReference type="PANTHER" id="PTHR43420:SF47">
    <property type="entry name" value="N-ACETYLTRANSFERASE DOMAIN-CONTAINING PROTEIN"/>
    <property type="match status" value="1"/>
</dbReference>
<dbReference type="Pfam" id="PF00583">
    <property type="entry name" value="Acetyltransf_1"/>
    <property type="match status" value="1"/>
</dbReference>
<dbReference type="GO" id="GO:0016747">
    <property type="term" value="F:acyltransferase activity, transferring groups other than amino-acyl groups"/>
    <property type="evidence" value="ECO:0007669"/>
    <property type="project" value="InterPro"/>
</dbReference>
<dbReference type="InterPro" id="IPR050680">
    <property type="entry name" value="YpeA/RimI_acetyltransf"/>
</dbReference>
<proteinExistence type="predicted"/>
<protein>
    <recommendedName>
        <fullName evidence="3">N-acetyltransferase domain-containing protein</fullName>
    </recommendedName>
</protein>
<gene>
    <name evidence="4" type="ORF">LTR77_006580</name>
</gene>
<organism evidence="4 5">
    <name type="scientific">Saxophila tyrrhenica</name>
    <dbReference type="NCBI Taxonomy" id="1690608"/>
    <lineage>
        <taxon>Eukaryota</taxon>
        <taxon>Fungi</taxon>
        <taxon>Dikarya</taxon>
        <taxon>Ascomycota</taxon>
        <taxon>Pezizomycotina</taxon>
        <taxon>Dothideomycetes</taxon>
        <taxon>Dothideomycetidae</taxon>
        <taxon>Mycosphaerellales</taxon>
        <taxon>Extremaceae</taxon>
        <taxon>Saxophila</taxon>
    </lineage>
</organism>
<keyword evidence="1" id="KW-0808">Transferase</keyword>
<reference evidence="4 5" key="1">
    <citation type="submission" date="2023-08" db="EMBL/GenBank/DDBJ databases">
        <title>Black Yeasts Isolated from many extreme environments.</title>
        <authorList>
            <person name="Coleine C."/>
            <person name="Stajich J.E."/>
            <person name="Selbmann L."/>
        </authorList>
    </citation>
    <scope>NUCLEOTIDE SEQUENCE [LARGE SCALE GENOMIC DNA]</scope>
    <source>
        <strain evidence="4 5">CCFEE 5935</strain>
    </source>
</reference>
<dbReference type="Proteomes" id="UP001337655">
    <property type="component" value="Unassembled WGS sequence"/>
</dbReference>
<dbReference type="RefSeq" id="XP_064657623.1">
    <property type="nucleotide sequence ID" value="XM_064803822.1"/>
</dbReference>
<keyword evidence="2" id="KW-0012">Acyltransferase</keyword>
<dbReference type="SUPFAM" id="SSF55729">
    <property type="entry name" value="Acyl-CoA N-acyltransferases (Nat)"/>
    <property type="match status" value="1"/>
</dbReference>
<dbReference type="Gene3D" id="3.40.630.30">
    <property type="match status" value="1"/>
</dbReference>
<dbReference type="InterPro" id="IPR016181">
    <property type="entry name" value="Acyl_CoA_acyltransferase"/>
</dbReference>
<dbReference type="InterPro" id="IPR000182">
    <property type="entry name" value="GNAT_dom"/>
</dbReference>